<dbReference type="GO" id="GO:0005634">
    <property type="term" value="C:nucleus"/>
    <property type="evidence" value="ECO:0007669"/>
    <property type="project" value="TreeGrafter"/>
</dbReference>
<accession>A0A9P9IY61</accession>
<keyword evidence="4" id="KW-0788">Thiol protease</keyword>
<evidence type="ECO:0000256" key="6">
    <source>
        <dbReference type="SAM" id="MobiDB-lite"/>
    </source>
</evidence>
<dbReference type="AlphaFoldDB" id="A0A9P9IY61"/>
<keyword evidence="5" id="KW-0175">Coiled coil</keyword>
<feature type="region of interest" description="Disordered" evidence="6">
    <location>
        <begin position="92"/>
        <end position="121"/>
    </location>
</feature>
<dbReference type="OrthoDB" id="1939479at2759"/>
<evidence type="ECO:0000313" key="9">
    <source>
        <dbReference type="Proteomes" id="UP000717696"/>
    </source>
</evidence>
<keyword evidence="9" id="KW-1185">Reference proteome</keyword>
<sequence>MSSSPLARYGVHASADSRGFSRPEFLKEAPLFPRKFHRQGTPAAPRAAPPPAPPEPLTPAPLITPPRQIQRPNSRLIVDTPDPRTEFFTRRRIRPHWDPKPPRPKPAKRPSPVASAKPETDFVTINGIQTRKRRAQDTELDLVASVNGIENIESPIVILRQGQVIPIDSPDQNEQELDYMRWNIPIVTFCTRMISNVYSAVSGLGDRIGRWMNPQSYEVAEIRAYLDNNQITNKRIKLSRDEEDTCIRWIDHTGLSDLIDDYKSFGKSMLKVWDSIQSYNSRQEMNKILQPLRFALVDNNNDRALLNTVGGNDLCDLFGLQCQRAFNALDKIYEVGIVVKIRNTHGSVPSTLDYQLTSWEAENFNNIKAFLSASTLPTICQEILKLSNKDQVRVSDSFLDRIILDLEAITHNIPVPSYTRLDLDNYTNVPGAFPDFEDPEPQTPQPEPQTLPEPISIEQPHKAPSPVLQPPEYFPPVISRPTYCKTDFMRADFLGREVAQISLEQYTQKYYHESEEHRAIEGTYITGFSPKGPLTVNEAVKLRSILKTKRKKVSSKCTPKRLCMRRIPKSVRFTDSTLSPRPRSHTGLDLPKTWKSAEEPTPATVPKSKDETPEWLKERPYHVPVIYRGPQNDTSIDTVARINEIFALPSIGSLEISDDSKAGIAIQKEQAELEAAEEARRIAEAERLAADEKARRELEERLAASGGLRMPLQTLVAAVKPEWQTRAQDTLRVAATTTLATTGEGVDLRRHDFAKVVPATEWLNDEIVNGSLNWLDQAVNSAAGIKDVKRNTRKCLAMSSFFFKRLQDQGVKQTQRTLRRYGVEKRNLLDVDTILMPICERSHWTLLVIRPSKRTVAHMDSLNPRGNASNTGLALAWMKDVLEEKFEESEWEVMCHEAPMQTNGYDCGVHTISNAMCLALGLSPVDSYAAEDMPAQRIRLACMLLNGGFKGEFDLRVY</sequence>
<dbReference type="PANTHER" id="PTHR12606:SF141">
    <property type="entry name" value="GH15225P-RELATED"/>
    <property type="match status" value="1"/>
</dbReference>
<dbReference type="PROSITE" id="PS50600">
    <property type="entry name" value="ULP_PROTEASE"/>
    <property type="match status" value="1"/>
</dbReference>
<dbReference type="Proteomes" id="UP000717696">
    <property type="component" value="Unassembled WGS sequence"/>
</dbReference>
<dbReference type="InterPro" id="IPR038765">
    <property type="entry name" value="Papain-like_cys_pep_sf"/>
</dbReference>
<dbReference type="PANTHER" id="PTHR12606">
    <property type="entry name" value="SENTRIN/SUMO-SPECIFIC PROTEASE"/>
    <property type="match status" value="1"/>
</dbReference>
<evidence type="ECO:0000256" key="2">
    <source>
        <dbReference type="ARBA" id="ARBA00022670"/>
    </source>
</evidence>
<feature type="region of interest" description="Disordered" evidence="6">
    <location>
        <begin position="574"/>
        <end position="612"/>
    </location>
</feature>
<gene>
    <name evidence="8" type="ORF">B0J13DRAFT_561377</name>
</gene>
<keyword evidence="2" id="KW-0645">Protease</keyword>
<dbReference type="GO" id="GO:0006508">
    <property type="term" value="P:proteolysis"/>
    <property type="evidence" value="ECO:0007669"/>
    <property type="project" value="UniProtKB-KW"/>
</dbReference>
<dbReference type="GO" id="GO:0016926">
    <property type="term" value="P:protein desumoylation"/>
    <property type="evidence" value="ECO:0007669"/>
    <property type="project" value="TreeGrafter"/>
</dbReference>
<comment type="caution">
    <text evidence="8">The sequence shown here is derived from an EMBL/GenBank/DDBJ whole genome shotgun (WGS) entry which is preliminary data.</text>
</comment>
<evidence type="ECO:0000259" key="7">
    <source>
        <dbReference type="PROSITE" id="PS50600"/>
    </source>
</evidence>
<keyword evidence="3" id="KW-0378">Hydrolase</keyword>
<dbReference type="Pfam" id="PF02902">
    <property type="entry name" value="Peptidase_C48"/>
    <property type="match status" value="1"/>
</dbReference>
<evidence type="ECO:0000256" key="3">
    <source>
        <dbReference type="ARBA" id="ARBA00022801"/>
    </source>
</evidence>
<protein>
    <recommendedName>
        <fullName evidence="7">Ubiquitin-like protease family profile domain-containing protein</fullName>
    </recommendedName>
</protein>
<dbReference type="InterPro" id="IPR003653">
    <property type="entry name" value="Peptidase_C48_C"/>
</dbReference>
<name>A0A9P9IY61_9HYPO</name>
<organism evidence="8 9">
    <name type="scientific">Dactylonectria estremocensis</name>
    <dbReference type="NCBI Taxonomy" id="1079267"/>
    <lineage>
        <taxon>Eukaryota</taxon>
        <taxon>Fungi</taxon>
        <taxon>Dikarya</taxon>
        <taxon>Ascomycota</taxon>
        <taxon>Pezizomycotina</taxon>
        <taxon>Sordariomycetes</taxon>
        <taxon>Hypocreomycetidae</taxon>
        <taxon>Hypocreales</taxon>
        <taxon>Nectriaceae</taxon>
        <taxon>Dactylonectria</taxon>
    </lineage>
</organism>
<feature type="coiled-coil region" evidence="5">
    <location>
        <begin position="666"/>
        <end position="702"/>
    </location>
</feature>
<feature type="compositionally biased region" description="Pro residues" evidence="6">
    <location>
        <begin position="441"/>
        <end position="451"/>
    </location>
</feature>
<proteinExistence type="inferred from homology"/>
<evidence type="ECO:0000256" key="4">
    <source>
        <dbReference type="ARBA" id="ARBA00022807"/>
    </source>
</evidence>
<evidence type="ECO:0000313" key="8">
    <source>
        <dbReference type="EMBL" id="KAH7134839.1"/>
    </source>
</evidence>
<reference evidence="8" key="1">
    <citation type="journal article" date="2021" name="Nat. Commun.">
        <title>Genetic determinants of endophytism in the Arabidopsis root mycobiome.</title>
        <authorList>
            <person name="Mesny F."/>
            <person name="Miyauchi S."/>
            <person name="Thiergart T."/>
            <person name="Pickel B."/>
            <person name="Atanasova L."/>
            <person name="Karlsson M."/>
            <person name="Huettel B."/>
            <person name="Barry K.W."/>
            <person name="Haridas S."/>
            <person name="Chen C."/>
            <person name="Bauer D."/>
            <person name="Andreopoulos W."/>
            <person name="Pangilinan J."/>
            <person name="LaButti K."/>
            <person name="Riley R."/>
            <person name="Lipzen A."/>
            <person name="Clum A."/>
            <person name="Drula E."/>
            <person name="Henrissat B."/>
            <person name="Kohler A."/>
            <person name="Grigoriev I.V."/>
            <person name="Martin F.M."/>
            <person name="Hacquard S."/>
        </authorList>
    </citation>
    <scope>NUCLEOTIDE SEQUENCE</scope>
    <source>
        <strain evidence="8">MPI-CAGE-AT-0021</strain>
    </source>
</reference>
<dbReference type="EMBL" id="JAGMUU010000017">
    <property type="protein sequence ID" value="KAH7134839.1"/>
    <property type="molecule type" value="Genomic_DNA"/>
</dbReference>
<dbReference type="GO" id="GO:0016929">
    <property type="term" value="F:deSUMOylase activity"/>
    <property type="evidence" value="ECO:0007669"/>
    <property type="project" value="TreeGrafter"/>
</dbReference>
<feature type="compositionally biased region" description="Pro residues" evidence="6">
    <location>
        <begin position="47"/>
        <end position="64"/>
    </location>
</feature>
<feature type="domain" description="Ubiquitin-like protease family profile" evidence="7">
    <location>
        <begin position="746"/>
        <end position="918"/>
    </location>
</feature>
<feature type="region of interest" description="Disordered" evidence="6">
    <location>
        <begin position="429"/>
        <end position="471"/>
    </location>
</feature>
<evidence type="ECO:0000256" key="5">
    <source>
        <dbReference type="SAM" id="Coils"/>
    </source>
</evidence>
<dbReference type="Gene3D" id="3.40.395.10">
    <property type="entry name" value="Adenoviral Proteinase, Chain A"/>
    <property type="match status" value="1"/>
</dbReference>
<feature type="region of interest" description="Disordered" evidence="6">
    <location>
        <begin position="1"/>
        <end position="67"/>
    </location>
</feature>
<feature type="compositionally biased region" description="Basic and acidic residues" evidence="6">
    <location>
        <begin position="92"/>
        <end position="101"/>
    </location>
</feature>
<comment type="similarity">
    <text evidence="1">Belongs to the peptidase C48 family.</text>
</comment>
<dbReference type="SUPFAM" id="SSF54001">
    <property type="entry name" value="Cysteine proteinases"/>
    <property type="match status" value="1"/>
</dbReference>
<evidence type="ECO:0000256" key="1">
    <source>
        <dbReference type="ARBA" id="ARBA00005234"/>
    </source>
</evidence>